<gene>
    <name evidence="1" type="ORF">AVEN_123531_1</name>
</gene>
<dbReference type="Proteomes" id="UP000499080">
    <property type="component" value="Unassembled WGS sequence"/>
</dbReference>
<reference evidence="1 2" key="1">
    <citation type="journal article" date="2019" name="Sci. Rep.">
        <title>Orb-weaving spider Araneus ventricosus genome elucidates the spidroin gene catalogue.</title>
        <authorList>
            <person name="Kono N."/>
            <person name="Nakamura H."/>
            <person name="Ohtoshi R."/>
            <person name="Moran D.A.P."/>
            <person name="Shinohara A."/>
            <person name="Yoshida Y."/>
            <person name="Fujiwara M."/>
            <person name="Mori M."/>
            <person name="Tomita M."/>
            <person name="Arakawa K."/>
        </authorList>
    </citation>
    <scope>NUCLEOTIDE SEQUENCE [LARGE SCALE GENOMIC DNA]</scope>
</reference>
<dbReference type="EMBL" id="BGPR01036971">
    <property type="protein sequence ID" value="GBO12430.1"/>
    <property type="molecule type" value="Genomic_DNA"/>
</dbReference>
<proteinExistence type="predicted"/>
<evidence type="ECO:0000313" key="2">
    <source>
        <dbReference type="Proteomes" id="UP000499080"/>
    </source>
</evidence>
<evidence type="ECO:0000313" key="1">
    <source>
        <dbReference type="EMBL" id="GBO12430.1"/>
    </source>
</evidence>
<comment type="caution">
    <text evidence="1">The sequence shown here is derived from an EMBL/GenBank/DDBJ whole genome shotgun (WGS) entry which is preliminary data.</text>
</comment>
<accession>A0A4Y2ULK2</accession>
<organism evidence="1 2">
    <name type="scientific">Araneus ventricosus</name>
    <name type="common">Orbweaver spider</name>
    <name type="synonym">Epeira ventricosa</name>
    <dbReference type="NCBI Taxonomy" id="182803"/>
    <lineage>
        <taxon>Eukaryota</taxon>
        <taxon>Metazoa</taxon>
        <taxon>Ecdysozoa</taxon>
        <taxon>Arthropoda</taxon>
        <taxon>Chelicerata</taxon>
        <taxon>Arachnida</taxon>
        <taxon>Araneae</taxon>
        <taxon>Araneomorphae</taxon>
        <taxon>Entelegynae</taxon>
        <taxon>Araneoidea</taxon>
        <taxon>Araneidae</taxon>
        <taxon>Araneus</taxon>
    </lineage>
</organism>
<name>A0A4Y2ULK2_ARAVE</name>
<dbReference type="AlphaFoldDB" id="A0A4Y2ULK2"/>
<sequence>MEFLERGKEIAIVEAKNLCPKNLNPKLHPPIPIGDLYARPAANQKICLHWDLASRLQIKLELTWVKSSLGGKNSTTLNLVSKQTLEHA</sequence>
<protein>
    <submittedName>
        <fullName evidence="1">Uncharacterized protein</fullName>
    </submittedName>
</protein>
<keyword evidence="2" id="KW-1185">Reference proteome</keyword>